<dbReference type="EMBL" id="JNUP01000029">
    <property type="protein sequence ID" value="KGE73407.1"/>
    <property type="molecule type" value="Genomic_DNA"/>
</dbReference>
<dbReference type="InterPro" id="IPR011495">
    <property type="entry name" value="Sig_transdc_His_kin_sub2_dim/P"/>
</dbReference>
<dbReference type="PANTHER" id="PTHR41523:SF8">
    <property type="entry name" value="ETHYLENE RESPONSE SENSOR PROTEIN"/>
    <property type="match status" value="1"/>
</dbReference>
<dbReference type="PANTHER" id="PTHR41523">
    <property type="entry name" value="TWO-COMPONENT SYSTEM SENSOR PROTEIN"/>
    <property type="match status" value="1"/>
</dbReference>
<dbReference type="Gene3D" id="3.30.565.10">
    <property type="entry name" value="Histidine kinase-like ATPase, C-terminal domain"/>
    <property type="match status" value="1"/>
</dbReference>
<comment type="catalytic activity">
    <reaction evidence="1">
        <text>ATP + protein L-histidine = ADP + protein N-phospho-L-histidine.</text>
        <dbReference type="EC" id="2.7.13.3"/>
    </reaction>
</comment>
<proteinExistence type="predicted"/>
<dbReference type="CDD" id="cd06225">
    <property type="entry name" value="HAMP"/>
    <property type="match status" value="1"/>
</dbReference>
<dbReference type="RefSeq" id="WP_037546095.1">
    <property type="nucleotide sequence ID" value="NZ_JNUP01000029.1"/>
</dbReference>
<comment type="subcellular location">
    <subcellularLocation>
        <location evidence="2">Membrane</location>
    </subcellularLocation>
</comment>
<evidence type="ECO:0000256" key="7">
    <source>
        <dbReference type="ARBA" id="ARBA00022777"/>
    </source>
</evidence>
<dbReference type="Proteomes" id="UP000029692">
    <property type="component" value="Unassembled WGS sequence"/>
</dbReference>
<keyword evidence="13" id="KW-1185">Reference proteome</keyword>
<evidence type="ECO:0000256" key="6">
    <source>
        <dbReference type="ARBA" id="ARBA00022741"/>
    </source>
</evidence>
<evidence type="ECO:0000256" key="1">
    <source>
        <dbReference type="ARBA" id="ARBA00000085"/>
    </source>
</evidence>
<dbReference type="PROSITE" id="PS50109">
    <property type="entry name" value="HIS_KIN"/>
    <property type="match status" value="1"/>
</dbReference>
<dbReference type="EC" id="2.7.13.3" evidence="3"/>
<evidence type="ECO:0000256" key="3">
    <source>
        <dbReference type="ARBA" id="ARBA00012438"/>
    </source>
</evidence>
<evidence type="ECO:0000313" key="12">
    <source>
        <dbReference type="EMBL" id="KGE73407.1"/>
    </source>
</evidence>
<dbReference type="SMART" id="SM00387">
    <property type="entry name" value="HATPase_c"/>
    <property type="match status" value="1"/>
</dbReference>
<dbReference type="GO" id="GO:0005524">
    <property type="term" value="F:ATP binding"/>
    <property type="evidence" value="ECO:0007669"/>
    <property type="project" value="UniProtKB-KW"/>
</dbReference>
<name>A0A098R3W0_9SPIO</name>
<dbReference type="eggNOG" id="COG3920">
    <property type="taxonomic scope" value="Bacteria"/>
</dbReference>
<feature type="transmembrane region" description="Helical" evidence="9">
    <location>
        <begin position="13"/>
        <end position="37"/>
    </location>
</feature>
<dbReference type="Pfam" id="PF17149">
    <property type="entry name" value="CHASE5"/>
    <property type="match status" value="1"/>
</dbReference>
<evidence type="ECO:0000259" key="11">
    <source>
        <dbReference type="PROSITE" id="PS50885"/>
    </source>
</evidence>
<keyword evidence="9" id="KW-0812">Transmembrane</keyword>
<dbReference type="InterPro" id="IPR033414">
    <property type="entry name" value="Sensor_dom"/>
</dbReference>
<keyword evidence="9" id="KW-0472">Membrane</keyword>
<protein>
    <recommendedName>
        <fullName evidence="3">histidine kinase</fullName>
        <ecNumber evidence="3">2.7.13.3</ecNumber>
    </recommendedName>
</protein>
<keyword evidence="5" id="KW-0808">Transferase</keyword>
<sequence>MAFGWNRSLGLRFILMTSLIIVGVGIFVSVLEGVLLYDQERRRVDQEIFQVQQSHLPSLVSSLWLTDWILVQQQAQAIERFPSISRVEVENDQGEVFSAGAPVQPEFSVLSEELTYFHREQGFPVGMLRIYQDPGLVEGAVLGRVAVSLGGHMLILLTTGLWIALLFHHQVGKYLTRLAVLLKQDDREHLEAPLDIRRRRAYDDELGDLLRAINLMRHNLSEDMHQRELRIAEIHHRMKNDLSFIYSLLYLQSEQVDQPRAREQIVEAGRRVGVISQIYSRLYTERNFLEVSVKPLVEQMVVDLVDLGVISMNSVTVDMEDIRVPTKVSIGIGIAVNELVTNAVKYAGMSGEELRVQIALRSSDPGVNLEVRDNGAGFSQDLIQGQGYDFGLRVIQSLSLQHSGEMTLSNEDGGVVRVGFGCIDRPDFPG</sequence>
<feature type="domain" description="HAMP" evidence="11">
    <location>
        <begin position="169"/>
        <end position="225"/>
    </location>
</feature>
<feature type="transmembrane region" description="Helical" evidence="9">
    <location>
        <begin position="145"/>
        <end position="167"/>
    </location>
</feature>
<evidence type="ECO:0000256" key="8">
    <source>
        <dbReference type="ARBA" id="ARBA00022840"/>
    </source>
</evidence>
<dbReference type="GO" id="GO:0004673">
    <property type="term" value="F:protein histidine kinase activity"/>
    <property type="evidence" value="ECO:0007669"/>
    <property type="project" value="UniProtKB-EC"/>
</dbReference>
<dbReference type="InterPro" id="IPR003660">
    <property type="entry name" value="HAMP_dom"/>
</dbReference>
<keyword evidence="8" id="KW-0067">ATP-binding</keyword>
<dbReference type="InterPro" id="IPR005467">
    <property type="entry name" value="His_kinase_dom"/>
</dbReference>
<dbReference type="Gene3D" id="6.10.340.10">
    <property type="match status" value="1"/>
</dbReference>
<organism evidence="12 13">
    <name type="scientific">Spirochaeta lutea</name>
    <dbReference type="NCBI Taxonomy" id="1480694"/>
    <lineage>
        <taxon>Bacteria</taxon>
        <taxon>Pseudomonadati</taxon>
        <taxon>Spirochaetota</taxon>
        <taxon>Spirochaetia</taxon>
        <taxon>Spirochaetales</taxon>
        <taxon>Spirochaetaceae</taxon>
        <taxon>Spirochaeta</taxon>
    </lineage>
</organism>
<dbReference type="GO" id="GO:0007165">
    <property type="term" value="P:signal transduction"/>
    <property type="evidence" value="ECO:0007669"/>
    <property type="project" value="InterPro"/>
</dbReference>
<evidence type="ECO:0000313" key="13">
    <source>
        <dbReference type="Proteomes" id="UP000029692"/>
    </source>
</evidence>
<comment type="caution">
    <text evidence="12">The sequence shown here is derived from an EMBL/GenBank/DDBJ whole genome shotgun (WGS) entry which is preliminary data.</text>
</comment>
<dbReference type="PROSITE" id="PS50885">
    <property type="entry name" value="HAMP"/>
    <property type="match status" value="1"/>
</dbReference>
<accession>A0A098R3W0</accession>
<dbReference type="Pfam" id="PF02518">
    <property type="entry name" value="HATPase_c"/>
    <property type="match status" value="1"/>
</dbReference>
<dbReference type="CDD" id="cd16936">
    <property type="entry name" value="HATPase_RsbW-like"/>
    <property type="match status" value="1"/>
</dbReference>
<evidence type="ECO:0000256" key="9">
    <source>
        <dbReference type="SAM" id="Phobius"/>
    </source>
</evidence>
<reference evidence="12 13" key="1">
    <citation type="submission" date="2014-05" db="EMBL/GenBank/DDBJ databases">
        <title>De novo Genome Sequence of Spirocheata sp.</title>
        <authorList>
            <person name="Shivani Y."/>
            <person name="Subhash Y."/>
            <person name="Tushar L."/>
            <person name="Sasikala C."/>
            <person name="Ramana C.V."/>
        </authorList>
    </citation>
    <scope>NUCLEOTIDE SEQUENCE [LARGE SCALE GENOMIC DNA]</scope>
    <source>
        <strain evidence="12 13">JC230</strain>
    </source>
</reference>
<dbReference type="AlphaFoldDB" id="A0A098R3W0"/>
<gene>
    <name evidence="12" type="ORF">DC28_03825</name>
</gene>
<dbReference type="OrthoDB" id="9767435at2"/>
<feature type="domain" description="Histidine kinase" evidence="10">
    <location>
        <begin position="233"/>
        <end position="430"/>
    </location>
</feature>
<keyword evidence="4" id="KW-0597">Phosphoprotein</keyword>
<dbReference type="InterPro" id="IPR003594">
    <property type="entry name" value="HATPase_dom"/>
</dbReference>
<evidence type="ECO:0000256" key="5">
    <source>
        <dbReference type="ARBA" id="ARBA00022679"/>
    </source>
</evidence>
<dbReference type="Pfam" id="PF07568">
    <property type="entry name" value="HisKA_2"/>
    <property type="match status" value="1"/>
</dbReference>
<dbReference type="GO" id="GO:0016020">
    <property type="term" value="C:membrane"/>
    <property type="evidence" value="ECO:0007669"/>
    <property type="project" value="UniProtKB-SubCell"/>
</dbReference>
<keyword evidence="9" id="KW-1133">Transmembrane helix</keyword>
<dbReference type="SUPFAM" id="SSF55874">
    <property type="entry name" value="ATPase domain of HSP90 chaperone/DNA topoisomerase II/histidine kinase"/>
    <property type="match status" value="1"/>
</dbReference>
<evidence type="ECO:0000256" key="4">
    <source>
        <dbReference type="ARBA" id="ARBA00022553"/>
    </source>
</evidence>
<dbReference type="InterPro" id="IPR036890">
    <property type="entry name" value="HATPase_C_sf"/>
</dbReference>
<keyword evidence="6" id="KW-0547">Nucleotide-binding</keyword>
<dbReference type="eggNOG" id="COG4191">
    <property type="taxonomic scope" value="Bacteria"/>
</dbReference>
<keyword evidence="7" id="KW-0418">Kinase</keyword>
<evidence type="ECO:0000256" key="2">
    <source>
        <dbReference type="ARBA" id="ARBA00004370"/>
    </source>
</evidence>
<evidence type="ECO:0000259" key="10">
    <source>
        <dbReference type="PROSITE" id="PS50109"/>
    </source>
</evidence>
<dbReference type="STRING" id="1480694.DC28_03825"/>